<evidence type="ECO:0000313" key="4">
    <source>
        <dbReference type="Proteomes" id="UP000051681"/>
    </source>
</evidence>
<gene>
    <name evidence="3" type="ORF">TM5383_02747</name>
</gene>
<evidence type="ECO:0000256" key="1">
    <source>
        <dbReference type="ARBA" id="ARBA00007689"/>
    </source>
</evidence>
<proteinExistence type="inferred from homology"/>
<dbReference type="Proteomes" id="UP000051681">
    <property type="component" value="Unassembled WGS sequence"/>
</dbReference>
<evidence type="ECO:0000259" key="2">
    <source>
        <dbReference type="Pfam" id="PF03795"/>
    </source>
</evidence>
<dbReference type="InterPro" id="IPR011008">
    <property type="entry name" value="Dimeric_a/b-barrel"/>
</dbReference>
<dbReference type="PANTHER" id="PTHR37828">
    <property type="entry name" value="GSR2449 PROTEIN"/>
    <property type="match status" value="1"/>
</dbReference>
<accession>A0A0P1H4E9</accession>
<reference evidence="3 4" key="1">
    <citation type="submission" date="2015-09" db="EMBL/GenBank/DDBJ databases">
        <authorList>
            <consortium name="Swine Surveillance"/>
        </authorList>
    </citation>
    <scope>NUCLEOTIDE SEQUENCE [LARGE SCALE GENOMIC DNA]</scope>
    <source>
        <strain evidence="3 4">CECT 8383</strain>
    </source>
</reference>
<keyword evidence="4" id="KW-1185">Reference proteome</keyword>
<evidence type="ECO:0000313" key="3">
    <source>
        <dbReference type="EMBL" id="CUH85513.1"/>
    </source>
</evidence>
<dbReference type="InterPro" id="IPR005545">
    <property type="entry name" value="YCII"/>
</dbReference>
<comment type="similarity">
    <text evidence="1">Belongs to the YciI family.</text>
</comment>
<name>A0A0P1H4E9_9RHOB</name>
<dbReference type="PANTHER" id="PTHR37828:SF1">
    <property type="entry name" value="YCII-RELATED DOMAIN-CONTAINING PROTEIN"/>
    <property type="match status" value="1"/>
</dbReference>
<dbReference type="STRING" id="340021.TM5383_02747"/>
<dbReference type="SUPFAM" id="SSF54909">
    <property type="entry name" value="Dimeric alpha+beta barrel"/>
    <property type="match status" value="1"/>
</dbReference>
<dbReference type="Gene3D" id="3.30.70.1060">
    <property type="entry name" value="Dimeric alpha+beta barrel"/>
    <property type="match status" value="1"/>
</dbReference>
<protein>
    <submittedName>
        <fullName evidence="3">YciI-like protein</fullName>
    </submittedName>
</protein>
<sequence>MSDPKSIFLVDIEYIAETDAVMAQLDAHMEFVGAGFANGDFLVAGRKMPRTGGVILARGTSKAAVEELMANDPFATSGVAQITVTEFWAGTVQDGLAEALNAALI</sequence>
<organism evidence="3 4">
    <name type="scientific">Thalassovita mediterranea</name>
    <dbReference type="NCBI Taxonomy" id="340021"/>
    <lineage>
        <taxon>Bacteria</taxon>
        <taxon>Pseudomonadati</taxon>
        <taxon>Pseudomonadota</taxon>
        <taxon>Alphaproteobacteria</taxon>
        <taxon>Rhodobacterales</taxon>
        <taxon>Roseobacteraceae</taxon>
        <taxon>Thalassovita</taxon>
    </lineage>
</organism>
<dbReference type="Pfam" id="PF03795">
    <property type="entry name" value="YCII"/>
    <property type="match status" value="1"/>
</dbReference>
<dbReference type="EMBL" id="CYSF01000016">
    <property type="protein sequence ID" value="CUH85513.1"/>
    <property type="molecule type" value="Genomic_DNA"/>
</dbReference>
<feature type="domain" description="YCII-related" evidence="2">
    <location>
        <begin position="19"/>
        <end position="87"/>
    </location>
</feature>
<dbReference type="RefSeq" id="WP_197407413.1">
    <property type="nucleotide sequence ID" value="NZ_CYSF01000016.1"/>
</dbReference>
<dbReference type="AlphaFoldDB" id="A0A0P1H4E9"/>